<protein>
    <submittedName>
        <fullName evidence="1">Uncharacterized protein</fullName>
    </submittedName>
</protein>
<gene>
    <name evidence="1" type="ORF">M440DRAFT_1018897</name>
</gene>
<proteinExistence type="predicted"/>
<accession>A0A2T4CJ40</accession>
<name>A0A2T4CJ40_TRILO</name>
<reference evidence="1 2" key="1">
    <citation type="submission" date="2016-07" db="EMBL/GenBank/DDBJ databases">
        <title>Multiple horizontal gene transfer events from other fungi enriched the ability of initially mycotrophic Trichoderma (Ascomycota) to feed on dead plant biomass.</title>
        <authorList>
            <consortium name="DOE Joint Genome Institute"/>
            <person name="Aerts A."/>
            <person name="Atanasova L."/>
            <person name="Chenthamara K."/>
            <person name="Zhang J."/>
            <person name="Grujic M."/>
            <person name="Henrissat B."/>
            <person name="Kuo A."/>
            <person name="Salamov A."/>
            <person name="Lipzen A."/>
            <person name="Labutti K."/>
            <person name="Barry K."/>
            <person name="Miao Y."/>
            <person name="Rahimi M.J."/>
            <person name="Shen Q."/>
            <person name="Grigoriev I.V."/>
            <person name="Kubicek C.P."/>
            <person name="Druzhinina I.S."/>
        </authorList>
    </citation>
    <scope>NUCLEOTIDE SEQUENCE [LARGE SCALE GENOMIC DNA]</scope>
    <source>
        <strain evidence="1 2">ATCC 18648</strain>
    </source>
</reference>
<dbReference type="EMBL" id="KZ679126">
    <property type="protein sequence ID" value="PTB81566.1"/>
    <property type="molecule type" value="Genomic_DNA"/>
</dbReference>
<evidence type="ECO:0000313" key="1">
    <source>
        <dbReference type="EMBL" id="PTB81566.1"/>
    </source>
</evidence>
<dbReference type="AlphaFoldDB" id="A0A2T4CJ40"/>
<evidence type="ECO:0000313" key="2">
    <source>
        <dbReference type="Proteomes" id="UP000240760"/>
    </source>
</evidence>
<organism evidence="1 2">
    <name type="scientific">Trichoderma longibrachiatum ATCC 18648</name>
    <dbReference type="NCBI Taxonomy" id="983965"/>
    <lineage>
        <taxon>Eukaryota</taxon>
        <taxon>Fungi</taxon>
        <taxon>Dikarya</taxon>
        <taxon>Ascomycota</taxon>
        <taxon>Pezizomycotina</taxon>
        <taxon>Sordariomycetes</taxon>
        <taxon>Hypocreomycetidae</taxon>
        <taxon>Hypocreales</taxon>
        <taxon>Hypocreaceae</taxon>
        <taxon>Trichoderma</taxon>
    </lineage>
</organism>
<sequence length="106" mass="11544">MTTKCSFLASRPVRAILLCPQCAGHSTAGMGASHGPCRTPGGDRTLFLSLFSIRCATTCNTLNNTHLYSTYHSVLIYSPQHQREKKFFLEGLPACTEKAARLSSAH</sequence>
<dbReference type="Proteomes" id="UP000240760">
    <property type="component" value="Unassembled WGS sequence"/>
</dbReference>
<keyword evidence="2" id="KW-1185">Reference proteome</keyword>